<keyword evidence="7" id="KW-0067">ATP-binding</keyword>
<organism evidence="16 17">
    <name type="scientific">Cebus imitator</name>
    <name type="common">Panamanian white-faced capuchin</name>
    <name type="synonym">Cebus capucinus imitator</name>
    <dbReference type="NCBI Taxonomy" id="2715852"/>
    <lineage>
        <taxon>Eukaryota</taxon>
        <taxon>Metazoa</taxon>
        <taxon>Chordata</taxon>
        <taxon>Craniata</taxon>
        <taxon>Vertebrata</taxon>
        <taxon>Euteleostomi</taxon>
        <taxon>Mammalia</taxon>
        <taxon>Eutheria</taxon>
        <taxon>Euarchontoglires</taxon>
        <taxon>Primates</taxon>
        <taxon>Haplorrhini</taxon>
        <taxon>Platyrrhini</taxon>
        <taxon>Cebidae</taxon>
        <taxon>Cebinae</taxon>
        <taxon>Cebus</taxon>
    </lineage>
</organism>
<dbReference type="OMA" id="ICVITEE"/>
<dbReference type="PRINTS" id="PR00304">
    <property type="entry name" value="TCOMPLEXTCP1"/>
</dbReference>
<dbReference type="STRING" id="9516.ENSCCAP00000014437"/>
<dbReference type="InterPro" id="IPR002423">
    <property type="entry name" value="Cpn60/GroEL/TCP-1"/>
</dbReference>
<comment type="function">
    <text evidence="14">Chaperonin implicated in mitochondrial protein import and macromolecular assembly. Together with Hsp10, facilitates the correct folding of imported proteins. May also prevent misfolding and promote the refolding and proper assembly of unfolded polypeptides generated under stress conditions in the mitochondrial matrix. The functional units of these chaperonins consist of heptameric rings of the large subunit Hsp60, which function as a back-to-back double ring. In a cyclic reaction, Hsp60 ring complexes bind one unfolded substrate protein per ring, followed by the binding of ATP and association with 2 heptameric rings of the co-chaperonin Hsp10. This leads to sequestration of the substrate protein in the inner cavity of Hsp60 where, for a certain period of time, it can fold undisturbed by other cell components. Synchronous hydrolysis of ATP in all Hsp60 subunits results in the dissociation of the chaperonin rings and the release of ADP and the folded substrate protein.</text>
</comment>
<evidence type="ECO:0000313" key="17">
    <source>
        <dbReference type="Proteomes" id="UP000233040"/>
    </source>
</evidence>
<dbReference type="GO" id="GO:0140662">
    <property type="term" value="F:ATP-dependent protein folding chaperone"/>
    <property type="evidence" value="ECO:0007669"/>
    <property type="project" value="InterPro"/>
</dbReference>
<evidence type="ECO:0000256" key="12">
    <source>
        <dbReference type="ARBA" id="ARBA00030005"/>
    </source>
</evidence>
<dbReference type="EC" id="5.6.1.7" evidence="4"/>
<keyword evidence="9" id="KW-0496">Mitochondrion</keyword>
<dbReference type="GO" id="GO:0005524">
    <property type="term" value="F:ATP binding"/>
    <property type="evidence" value="ECO:0007669"/>
    <property type="project" value="UniProtKB-KW"/>
</dbReference>
<sequence>MHTLPLPHRNGIGSSSHSGLCQICKIWCRCLSLMLQGVDLSANNVAITMGPKGRTVIIEQSWGSPKVTKDGVTLATKLVQDAANNTNEEAGVGTTTATVLACSNAKEGFEKISIGANPVEIRRGVILAVDAVTAELKKQSKTVTAPEEIVQVATISANGDKEIRNIISAVMKKVGRKNVIIVKDGKTLSDELEIIEGMKFDQGYISPYFINTSKGQKYEFQDTYVLLSEKKISSVQSIVLALEIASAYCKPLVVIAEDVDGEGLSTLVLNRLNVGLQVVAVKNQLKDMAITTGGVVFEEELTLNLEDVWPHDLGKVGEVIRLDVTTSEYEKEKLNEWLAKLSEGVAVLKIGGTSDVEVHEKKDRVTDALNATRAAVEEDIVLGGSCALLRCIQPWTPANEDQKIGIEIIKRKLEISPMTIKIMQSSSEVGCDAMVGDFMNMVEKGITDPTKVVSTALLDAAGVASLLTTAEVVVTEIPKEENDPGMGAMGGMGAGIGGGMF</sequence>
<evidence type="ECO:0000256" key="1">
    <source>
        <dbReference type="ARBA" id="ARBA00004305"/>
    </source>
</evidence>
<dbReference type="CDD" id="cd03344">
    <property type="entry name" value="GroEL"/>
    <property type="match status" value="1"/>
</dbReference>
<evidence type="ECO:0000256" key="8">
    <source>
        <dbReference type="ARBA" id="ARBA00022946"/>
    </source>
</evidence>
<keyword evidence="8" id="KW-0809">Transit peptide</keyword>
<dbReference type="InterPro" id="IPR027410">
    <property type="entry name" value="TCP-1-like_intermed_sf"/>
</dbReference>
<reference evidence="16" key="1">
    <citation type="submission" date="2025-08" db="UniProtKB">
        <authorList>
            <consortium name="Ensembl"/>
        </authorList>
    </citation>
    <scope>IDENTIFICATION</scope>
</reference>
<dbReference type="Gene3D" id="3.50.7.10">
    <property type="entry name" value="GroEL"/>
    <property type="match status" value="1"/>
</dbReference>
<comment type="similarity">
    <text evidence="2">Belongs to the chaperonin (HSP60) family.</text>
</comment>
<evidence type="ECO:0000256" key="14">
    <source>
        <dbReference type="ARBA" id="ARBA00037436"/>
    </source>
</evidence>
<dbReference type="GeneTree" id="ENSGT00390000005727"/>
<dbReference type="InterPro" id="IPR027413">
    <property type="entry name" value="GROEL-like_equatorial_sf"/>
</dbReference>
<dbReference type="Ensembl" id="ENSCCAT00000031875.1">
    <property type="protein sequence ID" value="ENSCCAP00000014437.1"/>
    <property type="gene ID" value="ENSCCAG00000024955.1"/>
</dbReference>
<dbReference type="InterPro" id="IPR017998">
    <property type="entry name" value="Chaperone_TCP-1"/>
</dbReference>
<dbReference type="Proteomes" id="UP000233040">
    <property type="component" value="Unassembled WGS sequence"/>
</dbReference>
<evidence type="ECO:0000256" key="7">
    <source>
        <dbReference type="ARBA" id="ARBA00022840"/>
    </source>
</evidence>
<reference evidence="16" key="2">
    <citation type="submission" date="2025-09" db="UniProtKB">
        <authorList>
            <consortium name="Ensembl"/>
        </authorList>
    </citation>
    <scope>IDENTIFICATION</scope>
</reference>
<evidence type="ECO:0000256" key="10">
    <source>
        <dbReference type="ARBA" id="ARBA00023186"/>
    </source>
</evidence>
<evidence type="ECO:0000313" key="16">
    <source>
        <dbReference type="Ensembl" id="ENSCCAP00000014437.1"/>
    </source>
</evidence>
<evidence type="ECO:0000256" key="3">
    <source>
        <dbReference type="ARBA" id="ARBA00008020"/>
    </source>
</evidence>
<protein>
    <recommendedName>
        <fullName evidence="5">60 kDa heat shock protein, mitochondrial</fullName>
        <ecNumber evidence="4">5.6.1.7</ecNumber>
    </recommendedName>
    <alternativeName>
        <fullName evidence="11">60 kDa chaperonin</fullName>
    </alternativeName>
    <alternativeName>
        <fullName evidence="13">Chaperonin 60</fullName>
    </alternativeName>
    <alternativeName>
        <fullName evidence="12">Heat shock protein 60</fullName>
    </alternativeName>
</protein>
<evidence type="ECO:0000256" key="11">
    <source>
        <dbReference type="ARBA" id="ARBA00029756"/>
    </source>
</evidence>
<keyword evidence="6" id="KW-0547">Nucleotide-binding</keyword>
<evidence type="ECO:0000256" key="13">
    <source>
        <dbReference type="ARBA" id="ARBA00031799"/>
    </source>
</evidence>
<dbReference type="Gene3D" id="1.10.560.10">
    <property type="entry name" value="GroEL-like equatorial domain"/>
    <property type="match status" value="2"/>
</dbReference>
<dbReference type="AlphaFoldDB" id="A0A2K5QEX4"/>
<evidence type="ECO:0000256" key="15">
    <source>
        <dbReference type="ARBA" id="ARBA00046475"/>
    </source>
</evidence>
<dbReference type="GO" id="GO:0005759">
    <property type="term" value="C:mitochondrial matrix"/>
    <property type="evidence" value="ECO:0007669"/>
    <property type="project" value="UniProtKB-SubCell"/>
</dbReference>
<dbReference type="GO" id="GO:0042026">
    <property type="term" value="P:protein refolding"/>
    <property type="evidence" value="ECO:0007669"/>
    <property type="project" value="InterPro"/>
</dbReference>
<evidence type="ECO:0000256" key="9">
    <source>
        <dbReference type="ARBA" id="ARBA00023128"/>
    </source>
</evidence>
<accession>A0A2K5QEX4</accession>
<dbReference type="Pfam" id="PF00118">
    <property type="entry name" value="Cpn60_TCP1"/>
    <property type="match status" value="2"/>
</dbReference>
<keyword evidence="17" id="KW-1185">Reference proteome</keyword>
<proteinExistence type="inferred from homology"/>
<keyword evidence="10" id="KW-0143">Chaperone</keyword>
<name>A0A2K5QEX4_CEBIM</name>
<dbReference type="FunFam" id="3.30.260.10:FF:000019">
    <property type="entry name" value="60 kDa heat shock mitochondrial"/>
    <property type="match status" value="1"/>
</dbReference>
<dbReference type="SUPFAM" id="SSF48592">
    <property type="entry name" value="GroEL equatorial domain-like"/>
    <property type="match status" value="1"/>
</dbReference>
<comment type="subunit">
    <text evidence="15">Homoheptamer arranged in a ring structure. The functional units of these chaperonins consist of heptameric rings of the large subunit Hsp60, which function as a back-to-back double ring. Interacts with 2 heptameric Hsp10 rings to form the symmetrical football complex. Interacts with HRAS. Interacts with ATAD3A. Interacts with ETFBKMT and EEF1AKMT3. Interacts with MFHAS1.</text>
</comment>
<dbReference type="PANTHER" id="PTHR45633">
    <property type="entry name" value="60 KDA HEAT SHOCK PROTEIN, MITOCHONDRIAL"/>
    <property type="match status" value="1"/>
</dbReference>
<comment type="subcellular location">
    <subcellularLocation>
        <location evidence="1">Mitochondrion matrix</location>
    </subcellularLocation>
</comment>
<dbReference type="SUPFAM" id="SSF54849">
    <property type="entry name" value="GroEL-intermediate domain like"/>
    <property type="match status" value="1"/>
</dbReference>
<dbReference type="InterPro" id="IPR001844">
    <property type="entry name" value="Cpn60/GroEL"/>
</dbReference>
<evidence type="ECO:0000256" key="4">
    <source>
        <dbReference type="ARBA" id="ARBA00012198"/>
    </source>
</evidence>
<dbReference type="FunFam" id="3.50.7.10:FF:000001">
    <property type="entry name" value="60 kDa chaperonin"/>
    <property type="match status" value="1"/>
</dbReference>
<evidence type="ECO:0000256" key="6">
    <source>
        <dbReference type="ARBA" id="ARBA00022741"/>
    </source>
</evidence>
<dbReference type="SUPFAM" id="SSF52029">
    <property type="entry name" value="GroEL apical domain-like"/>
    <property type="match status" value="1"/>
</dbReference>
<evidence type="ECO:0000256" key="5">
    <source>
        <dbReference type="ARBA" id="ARBA00019981"/>
    </source>
</evidence>
<dbReference type="InterPro" id="IPR027409">
    <property type="entry name" value="GroEL-like_apical_dom_sf"/>
</dbReference>
<comment type="similarity">
    <text evidence="3">Belongs to the TCP-1 chaperonin family.</text>
</comment>
<evidence type="ECO:0000256" key="2">
    <source>
        <dbReference type="ARBA" id="ARBA00006607"/>
    </source>
</evidence>